<dbReference type="Pfam" id="PF03764">
    <property type="entry name" value="EFG_IV"/>
    <property type="match status" value="1"/>
</dbReference>
<reference evidence="7 8" key="1">
    <citation type="submission" date="2017-08" db="EMBL/GenBank/DDBJ databases">
        <title>Virgibacillus indicus sp. nov. and Virgibacillus profoundi sp. nov, two moderately halophilic bacteria isolated from marine sediment by using the Microfluidic Streak Plate.</title>
        <authorList>
            <person name="Xu B."/>
            <person name="Hu B."/>
            <person name="Wang J."/>
            <person name="Zhu Y."/>
            <person name="Huang L."/>
            <person name="Du W."/>
            <person name="Huang Y."/>
        </authorList>
    </citation>
    <scope>NUCLEOTIDE SEQUENCE [LARGE SCALE GENOMIC DNA]</scope>
    <source>
        <strain evidence="7 8">IO3-P3-H5</strain>
    </source>
</reference>
<dbReference type="SUPFAM" id="SSF52540">
    <property type="entry name" value="P-loop containing nucleoside triphosphate hydrolases"/>
    <property type="match status" value="1"/>
</dbReference>
<dbReference type="SMART" id="SM00838">
    <property type="entry name" value="EFG_C"/>
    <property type="match status" value="1"/>
</dbReference>
<dbReference type="OrthoDB" id="9804431at2"/>
<dbReference type="InterPro" id="IPR053905">
    <property type="entry name" value="EF-G-like_DII"/>
</dbReference>
<keyword evidence="2" id="KW-0547">Nucleotide-binding</keyword>
<dbReference type="Gene3D" id="3.40.50.300">
    <property type="entry name" value="P-loop containing nucleotide triphosphate hydrolases"/>
    <property type="match status" value="1"/>
</dbReference>
<protein>
    <submittedName>
        <fullName evidence="7">Elongation factor G</fullName>
    </submittedName>
</protein>
<accession>A0A2A2IAT9</accession>
<comment type="caution">
    <text evidence="7">The sequence shown here is derived from an EMBL/GenBank/DDBJ whole genome shotgun (WGS) entry which is preliminary data.</text>
</comment>
<evidence type="ECO:0000259" key="6">
    <source>
        <dbReference type="PROSITE" id="PS51722"/>
    </source>
</evidence>
<sequence length="656" mass="74290">MKEGDGMNKTIGILAHVDAGKTTFSEQLLYHTKSIKQRGRVDHKGAYLDSHEIERARGITIFADQGMFKYNESTYYLIDTPGHIDFSPEMERAIQVMDYAIVIVSAVEGVEGFTETVWQLLQKHSVPVFFFINKTDREGADITRVLDGIRLNLSEDVCEISTSFSDGKMKNDLIEFIAERDELLFETYMESGYDKDLWLHSFVSMIKEGEIFPCCSGSALQDIGVIAFLEKLDQLTETAYTDNVDFAGKVYKIRYDNDGNRVTFLKALQGTLKVREIISYGNGENRTSEKVTQLRVYNGEKYQIVDHVQAGELFAVIGLSRAVVGDGIGEVVEWASHELIPALKSKVVFDSSYHVKDVLRCFNILDAEEPSLRVHWDEKFQEIYIQVMGIIQLEVLEQLVRERFQLEVSFEEPKILYKETVDSAVNGYGHFEPLKHYAEVHLKIEPAERNSGTAFENVCHTNDLSVGNQNLVCHHLFEREHHGILTGSAFTDVKITLLTGRAHNKHTSGGDFREATYRALRQGLEKANNVLLEPYYDFKIKVDLDYIGRVLSDIQQAHGSFAPPETVEGKVTVTGRVPVATFMNYNAMFTSFTHGKGILNLKFGGYDRCHNEEVVIQKISYNKDTDPEYTSASIFCAKGSGYKVPWDQAEEEMHAL</sequence>
<dbReference type="GO" id="GO:0032790">
    <property type="term" value="P:ribosome disassembly"/>
    <property type="evidence" value="ECO:0007669"/>
    <property type="project" value="TreeGrafter"/>
</dbReference>
<dbReference type="InterPro" id="IPR009000">
    <property type="entry name" value="Transl_B-barrel_sf"/>
</dbReference>
<evidence type="ECO:0000256" key="4">
    <source>
        <dbReference type="ARBA" id="ARBA00023134"/>
    </source>
</evidence>
<dbReference type="InterPro" id="IPR000640">
    <property type="entry name" value="EFG_V-like"/>
</dbReference>
<keyword evidence="5" id="KW-0046">Antibiotic resistance</keyword>
<comment type="function">
    <text evidence="1">Abolishes the inhibitory effect of tetracyclin on protein synthesis by a non-covalent modification of the ribosomes.</text>
</comment>
<dbReference type="PANTHER" id="PTHR43261:SF1">
    <property type="entry name" value="RIBOSOME-RELEASING FACTOR 2, MITOCHONDRIAL"/>
    <property type="match status" value="1"/>
</dbReference>
<evidence type="ECO:0000313" key="8">
    <source>
        <dbReference type="Proteomes" id="UP000218887"/>
    </source>
</evidence>
<dbReference type="AlphaFoldDB" id="A0A2A2IAT9"/>
<dbReference type="SUPFAM" id="SSF50447">
    <property type="entry name" value="Translation proteins"/>
    <property type="match status" value="1"/>
</dbReference>
<dbReference type="InterPro" id="IPR014721">
    <property type="entry name" value="Ribsml_uS5_D2-typ_fold_subgr"/>
</dbReference>
<dbReference type="GO" id="GO:0005525">
    <property type="term" value="F:GTP binding"/>
    <property type="evidence" value="ECO:0007669"/>
    <property type="project" value="UniProtKB-KW"/>
</dbReference>
<dbReference type="GO" id="GO:0003746">
    <property type="term" value="F:translation elongation factor activity"/>
    <property type="evidence" value="ECO:0007669"/>
    <property type="project" value="UniProtKB-KW"/>
</dbReference>
<dbReference type="InterPro" id="IPR035647">
    <property type="entry name" value="EFG_III/V"/>
</dbReference>
<dbReference type="EMBL" id="NPOA01000010">
    <property type="protein sequence ID" value="PAV28849.1"/>
    <property type="molecule type" value="Genomic_DNA"/>
</dbReference>
<keyword evidence="4" id="KW-0342">GTP-binding</keyword>
<evidence type="ECO:0000313" key="7">
    <source>
        <dbReference type="EMBL" id="PAV28849.1"/>
    </source>
</evidence>
<dbReference type="SMART" id="SM00889">
    <property type="entry name" value="EFG_IV"/>
    <property type="match status" value="1"/>
</dbReference>
<dbReference type="PRINTS" id="PR01037">
    <property type="entry name" value="TCRTETOQM"/>
</dbReference>
<dbReference type="InterPro" id="IPR035650">
    <property type="entry name" value="Tet_C"/>
</dbReference>
<evidence type="ECO:0000256" key="3">
    <source>
        <dbReference type="ARBA" id="ARBA00022917"/>
    </source>
</evidence>
<dbReference type="InterPro" id="IPR000795">
    <property type="entry name" value="T_Tr_GTP-bd_dom"/>
</dbReference>
<keyword evidence="8" id="KW-1185">Reference proteome</keyword>
<dbReference type="Gene3D" id="3.30.230.10">
    <property type="match status" value="1"/>
</dbReference>
<dbReference type="Pfam" id="PF00679">
    <property type="entry name" value="EFG_C"/>
    <property type="match status" value="1"/>
</dbReference>
<dbReference type="InterPro" id="IPR005517">
    <property type="entry name" value="Transl_elong_EFG/EF2_IV"/>
</dbReference>
<dbReference type="InterPro" id="IPR027417">
    <property type="entry name" value="P-loop_NTPase"/>
</dbReference>
<proteinExistence type="predicted"/>
<evidence type="ECO:0000256" key="5">
    <source>
        <dbReference type="ARBA" id="ARBA00023251"/>
    </source>
</evidence>
<dbReference type="NCBIfam" id="TIGR00231">
    <property type="entry name" value="small_GTP"/>
    <property type="match status" value="1"/>
</dbReference>
<dbReference type="CDD" id="cd03711">
    <property type="entry name" value="Tet_C"/>
    <property type="match status" value="1"/>
</dbReference>
<dbReference type="Pfam" id="PF22042">
    <property type="entry name" value="EF-G_D2"/>
    <property type="match status" value="1"/>
</dbReference>
<dbReference type="Gene3D" id="3.30.70.240">
    <property type="match status" value="1"/>
</dbReference>
<dbReference type="InterPro" id="IPR020568">
    <property type="entry name" value="Ribosomal_Su5_D2-typ_SF"/>
</dbReference>
<gene>
    <name evidence="7" type="ORF">CIL05_14580</name>
</gene>
<dbReference type="PROSITE" id="PS51722">
    <property type="entry name" value="G_TR_2"/>
    <property type="match status" value="1"/>
</dbReference>
<dbReference type="Gene3D" id="2.40.30.10">
    <property type="entry name" value="Translation factors"/>
    <property type="match status" value="1"/>
</dbReference>
<dbReference type="GO" id="GO:0046677">
    <property type="term" value="P:response to antibiotic"/>
    <property type="evidence" value="ECO:0007669"/>
    <property type="project" value="UniProtKB-KW"/>
</dbReference>
<dbReference type="Pfam" id="PF00009">
    <property type="entry name" value="GTP_EFTU"/>
    <property type="match status" value="1"/>
</dbReference>
<feature type="domain" description="Tr-type G" evidence="6">
    <location>
        <begin position="6"/>
        <end position="240"/>
    </location>
</feature>
<evidence type="ECO:0000256" key="2">
    <source>
        <dbReference type="ARBA" id="ARBA00022741"/>
    </source>
</evidence>
<keyword evidence="3" id="KW-0648">Protein biosynthesis</keyword>
<keyword evidence="7" id="KW-0251">Elongation factor</keyword>
<evidence type="ECO:0000256" key="1">
    <source>
        <dbReference type="ARBA" id="ARBA00003987"/>
    </source>
</evidence>
<dbReference type="SUPFAM" id="SSF54211">
    <property type="entry name" value="Ribosomal protein S5 domain 2-like"/>
    <property type="match status" value="1"/>
</dbReference>
<organism evidence="7 8">
    <name type="scientific">Virgibacillus profundi</name>
    <dbReference type="NCBI Taxonomy" id="2024555"/>
    <lineage>
        <taxon>Bacteria</taxon>
        <taxon>Bacillati</taxon>
        <taxon>Bacillota</taxon>
        <taxon>Bacilli</taxon>
        <taxon>Bacillales</taxon>
        <taxon>Bacillaceae</taxon>
        <taxon>Virgibacillus</taxon>
    </lineage>
</organism>
<dbReference type="PANTHER" id="PTHR43261">
    <property type="entry name" value="TRANSLATION ELONGATION FACTOR G-RELATED"/>
    <property type="match status" value="1"/>
</dbReference>
<dbReference type="InterPro" id="IPR005225">
    <property type="entry name" value="Small_GTP-bd"/>
</dbReference>
<dbReference type="Gene3D" id="3.30.70.870">
    <property type="entry name" value="Elongation Factor G (Translational Gtpase), domain 3"/>
    <property type="match status" value="1"/>
</dbReference>
<dbReference type="GO" id="GO:0003924">
    <property type="term" value="F:GTPase activity"/>
    <property type="evidence" value="ECO:0007669"/>
    <property type="project" value="InterPro"/>
</dbReference>
<dbReference type="Proteomes" id="UP000218887">
    <property type="component" value="Unassembled WGS sequence"/>
</dbReference>
<name>A0A2A2IAT9_9BACI</name>
<dbReference type="PRINTS" id="PR00315">
    <property type="entry name" value="ELONGATNFCT"/>
</dbReference>
<dbReference type="SUPFAM" id="SSF54980">
    <property type="entry name" value="EF-G C-terminal domain-like"/>
    <property type="match status" value="2"/>
</dbReference>